<name>A0A7C2PB96_9PLAN</name>
<gene>
    <name evidence="2" type="ORF">ENQ76_11795</name>
</gene>
<dbReference type="EMBL" id="DSOK01000329">
    <property type="protein sequence ID" value="HEN16136.1"/>
    <property type="molecule type" value="Genomic_DNA"/>
</dbReference>
<feature type="transmembrane region" description="Helical" evidence="1">
    <location>
        <begin position="47"/>
        <end position="68"/>
    </location>
</feature>
<proteinExistence type="predicted"/>
<dbReference type="AlphaFoldDB" id="A0A7C2PB96"/>
<keyword evidence="1" id="KW-0472">Membrane</keyword>
<feature type="transmembrane region" description="Helical" evidence="1">
    <location>
        <begin position="80"/>
        <end position="98"/>
    </location>
</feature>
<keyword evidence="1" id="KW-0812">Transmembrane</keyword>
<evidence type="ECO:0008006" key="3">
    <source>
        <dbReference type="Google" id="ProtNLM"/>
    </source>
</evidence>
<feature type="transmembrane region" description="Helical" evidence="1">
    <location>
        <begin position="426"/>
        <end position="443"/>
    </location>
</feature>
<feature type="transmembrane region" description="Helical" evidence="1">
    <location>
        <begin position="297"/>
        <end position="319"/>
    </location>
</feature>
<feature type="transmembrane region" description="Helical" evidence="1">
    <location>
        <begin position="268"/>
        <end position="285"/>
    </location>
</feature>
<feature type="transmembrane region" description="Helical" evidence="1">
    <location>
        <begin position="455"/>
        <end position="475"/>
    </location>
</feature>
<accession>A0A7C2PB96</accession>
<evidence type="ECO:0000256" key="1">
    <source>
        <dbReference type="SAM" id="Phobius"/>
    </source>
</evidence>
<evidence type="ECO:0000313" key="2">
    <source>
        <dbReference type="EMBL" id="HEN16136.1"/>
    </source>
</evidence>
<protein>
    <recommendedName>
        <fullName evidence="3">Glycosyltransferase RgtA/B/C/D-like domain-containing protein</fullName>
    </recommendedName>
</protein>
<keyword evidence="1" id="KW-1133">Transmembrane helix</keyword>
<sequence length="514" mass="56054">MARFGWLAGAVVATAAAALWLWATSMPLGLPGEWTWPRLPADAQSGWNILLAGMAAGLYLVFIILGSQRLANPRLRHREAAAWLTGLAVASLGWLWSVQETAPSAGQLAKTPFILYYPSSSGYFYKARYESPRIGPFLAGYEDLMRQGDVLHVGTHPPGLFVVFHGLTAMVQRWPMLGDAAWFLAPMSVREATAVVMDNTRMSGHPLSPADAQVLWLAMLLAMTLTAATVAPLYGLLRLQLPRDAAFSGAALWPAVPAAAVFLPKSDAAFPFLSALLAWLVLTAWRRESRIRAALAGGVLFVGLFCSLAFLPVALWLSLVVGSDAVRRMRSQESQTGRVLLWVACGMAGFLVPVLLLAIACDLPLHRIWWWNYRNHAGFYAEYPRTYWKWLFVNPVELALAAGAPLMTFALAGLRHISRGAQADGIGRLAAWWGVAVWALLWLTGKNSGEAARLWLLFMPGLVWMAAVGASSLFGPSQGDTRWNVRGVWACLLLQLAACVLTVHRVGGFHFEAP</sequence>
<feature type="transmembrane region" description="Helical" evidence="1">
    <location>
        <begin position="214"/>
        <end position="237"/>
    </location>
</feature>
<comment type="caution">
    <text evidence="2">The sequence shown here is derived from an EMBL/GenBank/DDBJ whole genome shotgun (WGS) entry which is preliminary data.</text>
</comment>
<feature type="transmembrane region" description="Helical" evidence="1">
    <location>
        <begin position="487"/>
        <end position="507"/>
    </location>
</feature>
<reference evidence="2" key="1">
    <citation type="journal article" date="2020" name="mSystems">
        <title>Genome- and Community-Level Interaction Insights into Carbon Utilization and Element Cycling Functions of Hydrothermarchaeota in Hydrothermal Sediment.</title>
        <authorList>
            <person name="Zhou Z."/>
            <person name="Liu Y."/>
            <person name="Xu W."/>
            <person name="Pan J."/>
            <person name="Luo Z.H."/>
            <person name="Li M."/>
        </authorList>
    </citation>
    <scope>NUCLEOTIDE SEQUENCE [LARGE SCALE GENOMIC DNA]</scope>
    <source>
        <strain evidence="2">SpSt-339</strain>
    </source>
</reference>
<organism evidence="2">
    <name type="scientific">Schlesneria paludicola</name>
    <dbReference type="NCBI Taxonomy" id="360056"/>
    <lineage>
        <taxon>Bacteria</taxon>
        <taxon>Pseudomonadati</taxon>
        <taxon>Planctomycetota</taxon>
        <taxon>Planctomycetia</taxon>
        <taxon>Planctomycetales</taxon>
        <taxon>Planctomycetaceae</taxon>
        <taxon>Schlesneria</taxon>
    </lineage>
</organism>
<feature type="transmembrane region" description="Helical" evidence="1">
    <location>
        <begin position="391"/>
        <end position="414"/>
    </location>
</feature>
<feature type="transmembrane region" description="Helical" evidence="1">
    <location>
        <begin position="339"/>
        <end position="365"/>
    </location>
</feature>